<feature type="transmembrane region" description="Helical" evidence="1">
    <location>
        <begin position="209"/>
        <end position="229"/>
    </location>
</feature>
<dbReference type="RefSeq" id="WP_103297250.1">
    <property type="nucleotide sequence ID" value="NZ_PPQT01000015.1"/>
</dbReference>
<feature type="transmembrane region" description="Helical" evidence="1">
    <location>
        <begin position="235"/>
        <end position="255"/>
    </location>
</feature>
<organism evidence="2 4">
    <name type="scientific">Staphylococcus petrasii</name>
    <dbReference type="NCBI Taxonomy" id="1276936"/>
    <lineage>
        <taxon>Bacteria</taxon>
        <taxon>Bacillati</taxon>
        <taxon>Bacillota</taxon>
        <taxon>Bacilli</taxon>
        <taxon>Bacillales</taxon>
        <taxon>Staphylococcaceae</taxon>
        <taxon>Staphylococcus</taxon>
    </lineage>
</organism>
<sequence>MSNNDEKVIGLVVAPGVTETLGESLINDLPDILSQQPNNQTDWKIDLVVDPLTGFAESVEEIFKKTQDYHDERQWDYVVAITDLPMFYQQHVLALDINKKNGAAIFSYPAFGWRPVKNRFKNAIVGIINEVHRSEEQHEEYDNDNSVKYLMSKQFPFSRIKKTEIYLEETETKHIRYLSNSRSAGMMRLVSGMTFANNPLNMMASLSNIVAIAFTTGAFGLIFTTMWQMSMEFSMWRLFGISVIAVLGMLIWIMLSHDLWEPVKQSKNKRITWLYNLTTVMTLFIAIIIYYIILYLLFLIAEIVLLPANFLGQQVGLKGPAGIDLYLSIPWFAASISTVAGAIGAGLLNDQLIKESTYGYRQQMRYNDRNQ</sequence>
<feature type="transmembrane region" description="Helical" evidence="1">
    <location>
        <begin position="325"/>
        <end position="348"/>
    </location>
</feature>
<accession>A0A380FXK1</accession>
<evidence type="ECO:0000256" key="1">
    <source>
        <dbReference type="SAM" id="Phobius"/>
    </source>
</evidence>
<name>A0A380FXK1_9STAP</name>
<dbReference type="OrthoDB" id="8477132at2"/>
<keyword evidence="5" id="KW-1185">Reference proteome</keyword>
<reference evidence="2 4" key="1">
    <citation type="submission" date="2018-06" db="EMBL/GenBank/DDBJ databases">
        <authorList>
            <consortium name="Pathogen Informatics"/>
            <person name="Doyle S."/>
        </authorList>
    </citation>
    <scope>NUCLEOTIDE SEQUENCE [LARGE SCALE GENOMIC DNA]</scope>
    <source>
        <strain evidence="2 4">NCTC13830</strain>
    </source>
</reference>
<feature type="transmembrane region" description="Helical" evidence="1">
    <location>
        <begin position="275"/>
        <end position="305"/>
    </location>
</feature>
<gene>
    <name evidence="3" type="ORF">BJR09_04140</name>
    <name evidence="2" type="ORF">NCTC13830_00394</name>
</gene>
<dbReference type="Proteomes" id="UP000254047">
    <property type="component" value="Unassembled WGS sequence"/>
</dbReference>
<keyword evidence="1" id="KW-0812">Transmembrane</keyword>
<reference evidence="3 5" key="2">
    <citation type="submission" date="2019-04" db="EMBL/GenBank/DDBJ databases">
        <title>Genomic characterization of Staphylococcus petrasii strains.</title>
        <authorList>
            <person name="Vrbovska V."/>
            <person name="Kovarovic V."/>
            <person name="Maslanova I."/>
            <person name="Indrakova A."/>
            <person name="Petras P."/>
            <person name="Sedo O."/>
            <person name="Svec P."/>
            <person name="Fisarova L."/>
            <person name="Sedlacek I."/>
            <person name="Doskar J."/>
            <person name="Pantucek R."/>
        </authorList>
    </citation>
    <scope>NUCLEOTIDE SEQUENCE [LARGE SCALE GENOMIC DNA]</scope>
    <source>
        <strain evidence="3 5">P5404</strain>
    </source>
</reference>
<evidence type="ECO:0000313" key="3">
    <source>
        <dbReference type="EMBL" id="TGE18125.1"/>
    </source>
</evidence>
<dbReference type="Proteomes" id="UP000297598">
    <property type="component" value="Unassembled WGS sequence"/>
</dbReference>
<dbReference type="EMBL" id="UHDO01000001">
    <property type="protein sequence ID" value="SUM42870.1"/>
    <property type="molecule type" value="Genomic_DNA"/>
</dbReference>
<keyword evidence="1" id="KW-0472">Membrane</keyword>
<dbReference type="EMBL" id="SRLS01000005">
    <property type="protein sequence ID" value="TGE18125.1"/>
    <property type="molecule type" value="Genomic_DNA"/>
</dbReference>
<evidence type="ECO:0000313" key="5">
    <source>
        <dbReference type="Proteomes" id="UP000297598"/>
    </source>
</evidence>
<evidence type="ECO:0000313" key="2">
    <source>
        <dbReference type="EMBL" id="SUM42870.1"/>
    </source>
</evidence>
<keyword evidence="1" id="KW-1133">Transmembrane helix</keyword>
<evidence type="ECO:0000313" key="4">
    <source>
        <dbReference type="Proteomes" id="UP000254047"/>
    </source>
</evidence>
<proteinExistence type="predicted"/>
<protein>
    <submittedName>
        <fullName evidence="3">5,10-methylene-tetrahydrofolate dehydrogenase</fullName>
    </submittedName>
</protein>
<dbReference type="AlphaFoldDB" id="A0A380FXK1"/>